<dbReference type="Pfam" id="PF25761">
    <property type="entry name" value="TPR_PATROL1"/>
    <property type="match status" value="1"/>
</dbReference>
<comment type="caution">
    <text evidence="4">The sequence shown here is derived from an EMBL/GenBank/DDBJ whole genome shotgun (WGS) entry which is preliminary data.</text>
</comment>
<evidence type="ECO:0000259" key="2">
    <source>
        <dbReference type="PROSITE" id="PS51258"/>
    </source>
</evidence>
<feature type="compositionally biased region" description="Polar residues" evidence="1">
    <location>
        <begin position="498"/>
        <end position="507"/>
    </location>
</feature>
<dbReference type="PROSITE" id="PS51259">
    <property type="entry name" value="MHD2"/>
    <property type="match status" value="1"/>
</dbReference>
<feature type="compositionally biased region" description="Polar residues" evidence="1">
    <location>
        <begin position="467"/>
        <end position="476"/>
    </location>
</feature>
<name>I0Z8F3_COCSC</name>
<dbReference type="RefSeq" id="XP_005651466.1">
    <property type="nucleotide sequence ID" value="XM_005651409.1"/>
</dbReference>
<dbReference type="AlphaFoldDB" id="I0Z8F3"/>
<organism evidence="4 5">
    <name type="scientific">Coccomyxa subellipsoidea (strain C-169)</name>
    <name type="common">Green microalga</name>
    <dbReference type="NCBI Taxonomy" id="574566"/>
    <lineage>
        <taxon>Eukaryota</taxon>
        <taxon>Viridiplantae</taxon>
        <taxon>Chlorophyta</taxon>
        <taxon>core chlorophytes</taxon>
        <taxon>Trebouxiophyceae</taxon>
        <taxon>Trebouxiophyceae incertae sedis</taxon>
        <taxon>Coccomyxaceae</taxon>
        <taxon>Coccomyxa</taxon>
        <taxon>Coccomyxa subellipsoidea</taxon>
    </lineage>
</organism>
<feature type="region of interest" description="Disordered" evidence="1">
    <location>
        <begin position="467"/>
        <end position="507"/>
    </location>
</feature>
<dbReference type="Proteomes" id="UP000007264">
    <property type="component" value="Unassembled WGS sequence"/>
</dbReference>
<feature type="compositionally biased region" description="Basic and acidic residues" evidence="1">
    <location>
        <begin position="483"/>
        <end position="493"/>
    </location>
</feature>
<evidence type="ECO:0000259" key="3">
    <source>
        <dbReference type="PROSITE" id="PS51259"/>
    </source>
</evidence>
<evidence type="ECO:0000313" key="5">
    <source>
        <dbReference type="Proteomes" id="UP000007264"/>
    </source>
</evidence>
<evidence type="ECO:0000313" key="4">
    <source>
        <dbReference type="EMBL" id="EIE26922.1"/>
    </source>
</evidence>
<feature type="domain" description="MHD1" evidence="2">
    <location>
        <begin position="320"/>
        <end position="451"/>
    </location>
</feature>
<dbReference type="PANTHER" id="PTHR31280:SF2">
    <property type="entry name" value="PROTEIN UNC-13 HOMOLOG"/>
    <property type="match status" value="1"/>
</dbReference>
<protein>
    <submittedName>
        <fullName evidence="4">DUF810-domain-containing protein</fullName>
    </submittedName>
</protein>
<dbReference type="OrthoDB" id="2015333at2759"/>
<sequence length="786" mass="85671">MLSSIATWSAEKYRQRELGTGDWSYDHAHYKGALRRMLVPTAEEYDEQEYEEAGVEFLAATKQLIAHSRLSWKHPWGVRVRLAEMLLAVVQRGYSEGPSEEAAELEGTLASRLWPPLGISHAVHESLTPFLNFREYCRTGDAVQLERTKQLLPKLAASASSAAAEGENAAPDEQPIERAVIDAVERHVIRQLSDFTAAFPEGTSRMRGLIDVMRVAVHCRAPGEGVARVLEGCIGASMLAACQRMASSCAPAAASTEEKLTAAARGVNGLSEDVLSTYAPVLSADVINAQSLAAWHLHMLLAPQLRAWLASGMKLDERSLDLIRTVLDLEEQLALHADPLQPLEPWGVAQHLQPVLYSWAAGQLGLLQSWTQRLMAAEEWRPVTQPRGCSRSCVEMLKMAEDSVDALFAMRVPVPLDVARSLVEGIDSILQRYVDGLMARVGSSEALKPPLPPLTRYKRDVALKLQSANSNGSTRPATLPLDNGKHNGREHRAPGSARAQQQPDSTELTTTALTCRLSSLDHLLIRLPALSASVLSRYDETSSTAGQAPWLEGLFGGAQQSIHMAAKRLNAYIAAKVVYVDLRQALVEEVYRHSVQQARLGPVLEQIDEALGALCEATPKELHEGISAALLGAVVEALLRVLLHGGPCRWFIIDDVDMLEDDLQLLKGLFDADGEGLSRQRIDELCAPLTAALVVMQLDTGILITNYKQARAQEKGNGHARRPSALNGPAYDAGMIVSVLAHRADRAASKFLKKELSLPKSDGSPTNLSGFTSGFSRLTNKMRNAM</sequence>
<dbReference type="STRING" id="574566.I0Z8F3"/>
<reference evidence="4 5" key="1">
    <citation type="journal article" date="2012" name="Genome Biol.">
        <title>The genome of the polar eukaryotic microalga coccomyxa subellipsoidea reveals traits of cold adaptation.</title>
        <authorList>
            <person name="Blanc G."/>
            <person name="Agarkova I."/>
            <person name="Grimwood J."/>
            <person name="Kuo A."/>
            <person name="Brueggeman A."/>
            <person name="Dunigan D."/>
            <person name="Gurnon J."/>
            <person name="Ladunga I."/>
            <person name="Lindquist E."/>
            <person name="Lucas S."/>
            <person name="Pangilinan J."/>
            <person name="Proschold T."/>
            <person name="Salamov A."/>
            <person name="Schmutz J."/>
            <person name="Weeks D."/>
            <person name="Yamada T."/>
            <person name="Claverie J.M."/>
            <person name="Grigoriev I."/>
            <person name="Van Etten J."/>
            <person name="Lomsadze A."/>
            <person name="Borodovsky M."/>
        </authorList>
    </citation>
    <scope>NUCLEOTIDE SEQUENCE [LARGE SCALE GENOMIC DNA]</scope>
    <source>
        <strain evidence="4 5">C-169</strain>
    </source>
</reference>
<dbReference type="InterPro" id="IPR057984">
    <property type="entry name" value="PATROL1_C"/>
</dbReference>
<dbReference type="InterPro" id="IPR008528">
    <property type="entry name" value="unc-13_homologue"/>
</dbReference>
<dbReference type="PANTHER" id="PTHR31280">
    <property type="entry name" value="PROTEIN UNC-13 HOMOLOG"/>
    <property type="match status" value="1"/>
</dbReference>
<dbReference type="EMBL" id="AGSI01000002">
    <property type="protein sequence ID" value="EIE26922.1"/>
    <property type="molecule type" value="Genomic_DNA"/>
</dbReference>
<dbReference type="GeneID" id="17044931"/>
<evidence type="ECO:0000256" key="1">
    <source>
        <dbReference type="SAM" id="MobiDB-lite"/>
    </source>
</evidence>
<keyword evidence="5" id="KW-1185">Reference proteome</keyword>
<dbReference type="InterPro" id="IPR014772">
    <property type="entry name" value="Munc13_dom-2"/>
</dbReference>
<dbReference type="InterPro" id="IPR014770">
    <property type="entry name" value="Munc13_1"/>
</dbReference>
<dbReference type="KEGG" id="csl:COCSUDRAFT_46283"/>
<dbReference type="PROSITE" id="PS51258">
    <property type="entry name" value="MHD1"/>
    <property type="match status" value="1"/>
</dbReference>
<proteinExistence type="predicted"/>
<dbReference type="eggNOG" id="ENOG502QT32">
    <property type="taxonomic scope" value="Eukaryota"/>
</dbReference>
<gene>
    <name evidence="4" type="ORF">COCSUDRAFT_46283</name>
</gene>
<feature type="domain" description="MHD2" evidence="3">
    <location>
        <begin position="597"/>
        <end position="707"/>
    </location>
</feature>
<accession>I0Z8F3</accession>